<name>A0AAD4B958_BOLED</name>
<dbReference type="Gene3D" id="3.10.129.110">
    <property type="entry name" value="Polyketide synthase dehydratase"/>
    <property type="match status" value="1"/>
</dbReference>
<gene>
    <name evidence="2" type="ORF">L210DRAFT_3654203</name>
    <name evidence="1" type="ORF">L210DRAFT_3659179</name>
</gene>
<evidence type="ECO:0000313" key="2">
    <source>
        <dbReference type="EMBL" id="KAF8422287.1"/>
    </source>
</evidence>
<dbReference type="AlphaFoldDB" id="A0AAD4B958"/>
<dbReference type="InterPro" id="IPR042104">
    <property type="entry name" value="PKS_dehydratase_sf"/>
</dbReference>
<comment type="caution">
    <text evidence="1">The sequence shown here is derived from an EMBL/GenBank/DDBJ whole genome shotgun (WGS) entry which is preliminary data.</text>
</comment>
<keyword evidence="3" id="KW-1185">Reference proteome</keyword>
<protein>
    <submittedName>
        <fullName evidence="1">Uncharacterized protein</fullName>
    </submittedName>
</protein>
<dbReference type="Proteomes" id="UP001194468">
    <property type="component" value="Unassembled WGS sequence"/>
</dbReference>
<accession>A0AAD4B958</accession>
<reference evidence="1" key="2">
    <citation type="journal article" date="2020" name="Nat. Commun.">
        <title>Large-scale genome sequencing of mycorrhizal fungi provides insights into the early evolution of symbiotic traits.</title>
        <authorList>
            <person name="Miyauchi S."/>
            <person name="Kiss E."/>
            <person name="Kuo A."/>
            <person name="Drula E."/>
            <person name="Kohler A."/>
            <person name="Sanchez-Garcia M."/>
            <person name="Morin E."/>
            <person name="Andreopoulos B."/>
            <person name="Barry K.W."/>
            <person name="Bonito G."/>
            <person name="Buee M."/>
            <person name="Carver A."/>
            <person name="Chen C."/>
            <person name="Cichocki N."/>
            <person name="Clum A."/>
            <person name="Culley D."/>
            <person name="Crous P.W."/>
            <person name="Fauchery L."/>
            <person name="Girlanda M."/>
            <person name="Hayes R.D."/>
            <person name="Keri Z."/>
            <person name="LaButti K."/>
            <person name="Lipzen A."/>
            <person name="Lombard V."/>
            <person name="Magnuson J."/>
            <person name="Maillard F."/>
            <person name="Murat C."/>
            <person name="Nolan M."/>
            <person name="Ohm R.A."/>
            <person name="Pangilinan J."/>
            <person name="Pereira M.F."/>
            <person name="Perotto S."/>
            <person name="Peter M."/>
            <person name="Pfister S."/>
            <person name="Riley R."/>
            <person name="Sitrit Y."/>
            <person name="Stielow J.B."/>
            <person name="Szollosi G."/>
            <person name="Zifcakova L."/>
            <person name="Stursova M."/>
            <person name="Spatafora J.W."/>
            <person name="Tedersoo L."/>
            <person name="Vaario L.M."/>
            <person name="Yamada A."/>
            <person name="Yan M."/>
            <person name="Wang P."/>
            <person name="Xu J."/>
            <person name="Bruns T."/>
            <person name="Baldrian P."/>
            <person name="Vilgalys R."/>
            <person name="Dunand C."/>
            <person name="Henrissat B."/>
            <person name="Grigoriev I.V."/>
            <person name="Hibbett D."/>
            <person name="Nagy L.G."/>
            <person name="Martin F.M."/>
        </authorList>
    </citation>
    <scope>NUCLEOTIDE SEQUENCE</scope>
    <source>
        <strain evidence="1">BED1</strain>
    </source>
</reference>
<evidence type="ECO:0000313" key="1">
    <source>
        <dbReference type="EMBL" id="KAF8414445.1"/>
    </source>
</evidence>
<proteinExistence type="predicted"/>
<dbReference type="EMBL" id="WHUW01000524">
    <property type="protein sequence ID" value="KAF8414445.1"/>
    <property type="molecule type" value="Genomic_DNA"/>
</dbReference>
<evidence type="ECO:0000313" key="3">
    <source>
        <dbReference type="Proteomes" id="UP001194468"/>
    </source>
</evidence>
<dbReference type="EMBL" id="WHUW01000129">
    <property type="protein sequence ID" value="KAF8422287.1"/>
    <property type="molecule type" value="Genomic_DNA"/>
</dbReference>
<organism evidence="1 3">
    <name type="scientific">Boletus edulis BED1</name>
    <dbReference type="NCBI Taxonomy" id="1328754"/>
    <lineage>
        <taxon>Eukaryota</taxon>
        <taxon>Fungi</taxon>
        <taxon>Dikarya</taxon>
        <taxon>Basidiomycota</taxon>
        <taxon>Agaricomycotina</taxon>
        <taxon>Agaricomycetes</taxon>
        <taxon>Agaricomycetidae</taxon>
        <taxon>Boletales</taxon>
        <taxon>Boletineae</taxon>
        <taxon>Boletaceae</taxon>
        <taxon>Boletoideae</taxon>
        <taxon>Boletus</taxon>
    </lineage>
</organism>
<reference evidence="1" key="1">
    <citation type="submission" date="2019-10" db="EMBL/GenBank/DDBJ databases">
        <authorList>
            <consortium name="DOE Joint Genome Institute"/>
            <person name="Kuo A."/>
            <person name="Miyauchi S."/>
            <person name="Kiss E."/>
            <person name="Drula E."/>
            <person name="Kohler A."/>
            <person name="Sanchez-Garcia M."/>
            <person name="Andreopoulos B."/>
            <person name="Barry K.W."/>
            <person name="Bonito G."/>
            <person name="Buee M."/>
            <person name="Carver A."/>
            <person name="Chen C."/>
            <person name="Cichocki N."/>
            <person name="Clum A."/>
            <person name="Culley D."/>
            <person name="Crous P.W."/>
            <person name="Fauchery L."/>
            <person name="Girlanda M."/>
            <person name="Hayes R."/>
            <person name="Keri Z."/>
            <person name="LaButti K."/>
            <person name="Lipzen A."/>
            <person name="Lombard V."/>
            <person name="Magnuson J."/>
            <person name="Maillard F."/>
            <person name="Morin E."/>
            <person name="Murat C."/>
            <person name="Nolan M."/>
            <person name="Ohm R."/>
            <person name="Pangilinan J."/>
            <person name="Pereira M."/>
            <person name="Perotto S."/>
            <person name="Peter M."/>
            <person name="Riley R."/>
            <person name="Sitrit Y."/>
            <person name="Stielow B."/>
            <person name="Szollosi G."/>
            <person name="Zifcakova L."/>
            <person name="Stursova M."/>
            <person name="Spatafora J.W."/>
            <person name="Tedersoo L."/>
            <person name="Vaario L.-M."/>
            <person name="Yamada A."/>
            <person name="Yan M."/>
            <person name="Wang P."/>
            <person name="Xu J."/>
            <person name="Bruns T."/>
            <person name="Baldrian P."/>
            <person name="Vilgalys R."/>
            <person name="Henrissat B."/>
            <person name="Grigoriev I.V."/>
            <person name="Hibbett D."/>
            <person name="Nagy L.G."/>
            <person name="Martin F.M."/>
        </authorList>
    </citation>
    <scope>NUCLEOTIDE SEQUENCE</scope>
    <source>
        <strain evidence="1">BED1</strain>
    </source>
</reference>
<sequence length="103" mass="10917">MLRPRFRVSADSHPDLTGHIVFDAVTALFPASGYVESILENGAMVVNNIAIHKPLVLNGAASLPGHAGCVMNGEKWEFRAAAAPNFDNGTVILDSVYAGGYFS</sequence>